<evidence type="ECO:0000256" key="1">
    <source>
        <dbReference type="SAM" id="Phobius"/>
    </source>
</evidence>
<keyword evidence="1" id="KW-0472">Membrane</keyword>
<proteinExistence type="predicted"/>
<feature type="transmembrane region" description="Helical" evidence="1">
    <location>
        <begin position="143"/>
        <end position="176"/>
    </location>
</feature>
<keyword evidence="1" id="KW-0812">Transmembrane</keyword>
<feature type="transmembrane region" description="Helical" evidence="1">
    <location>
        <begin position="21"/>
        <end position="42"/>
    </location>
</feature>
<evidence type="ECO:0000313" key="2">
    <source>
        <dbReference type="EMBL" id="GMI24829.1"/>
    </source>
</evidence>
<name>A0A9W7FWY6_9STRA</name>
<keyword evidence="3" id="KW-1185">Reference proteome</keyword>
<organism evidence="2 3">
    <name type="scientific">Triparma columacea</name>
    <dbReference type="NCBI Taxonomy" id="722753"/>
    <lineage>
        <taxon>Eukaryota</taxon>
        <taxon>Sar</taxon>
        <taxon>Stramenopiles</taxon>
        <taxon>Ochrophyta</taxon>
        <taxon>Bolidophyceae</taxon>
        <taxon>Parmales</taxon>
        <taxon>Triparmaceae</taxon>
        <taxon>Triparma</taxon>
    </lineage>
</organism>
<reference evidence="3" key="1">
    <citation type="journal article" date="2023" name="Commun. Biol.">
        <title>Genome analysis of Parmales, the sister group of diatoms, reveals the evolutionary specialization of diatoms from phago-mixotrophs to photoautotrophs.</title>
        <authorList>
            <person name="Ban H."/>
            <person name="Sato S."/>
            <person name="Yoshikawa S."/>
            <person name="Yamada K."/>
            <person name="Nakamura Y."/>
            <person name="Ichinomiya M."/>
            <person name="Sato N."/>
            <person name="Blanc-Mathieu R."/>
            <person name="Endo H."/>
            <person name="Kuwata A."/>
            <person name="Ogata H."/>
        </authorList>
    </citation>
    <scope>NUCLEOTIDE SEQUENCE [LARGE SCALE GENOMIC DNA]</scope>
</reference>
<protein>
    <submittedName>
        <fullName evidence="2">Uncharacterized protein</fullName>
    </submittedName>
</protein>
<dbReference type="EMBL" id="BRYA01000594">
    <property type="protein sequence ID" value="GMI24829.1"/>
    <property type="molecule type" value="Genomic_DNA"/>
</dbReference>
<dbReference type="Proteomes" id="UP001165065">
    <property type="component" value="Unassembled WGS sequence"/>
</dbReference>
<keyword evidence="1" id="KW-1133">Transmembrane helix</keyword>
<comment type="caution">
    <text evidence="2">The sequence shown here is derived from an EMBL/GenBank/DDBJ whole genome shotgun (WGS) entry which is preliminary data.</text>
</comment>
<feature type="transmembrane region" description="Helical" evidence="1">
    <location>
        <begin position="54"/>
        <end position="72"/>
    </location>
</feature>
<dbReference type="AlphaFoldDB" id="A0A9W7FWY6"/>
<gene>
    <name evidence="2" type="ORF">TrCOL_g5589</name>
</gene>
<sequence length="179" mass="18880">MRFLPFLNAPRICSGSTIEQVTCVFCIISSLLTLSLSILNLITDQSTLSTLSSAALYTPILLLIGASIFSEFNEYSLLRTSIGLVYYYVGKAFLHFYFAATTAAAGTDMGMGFGAFNVGVVLVLLELKGVTSLCGDGFSSSTAALFLETVALFLETAALFLETAALFLALVLSAAFSGG</sequence>
<evidence type="ECO:0000313" key="3">
    <source>
        <dbReference type="Proteomes" id="UP001165065"/>
    </source>
</evidence>
<feature type="transmembrane region" description="Helical" evidence="1">
    <location>
        <begin position="84"/>
        <end position="105"/>
    </location>
</feature>
<accession>A0A9W7FWY6</accession>